<organism evidence="1 2">
    <name type="scientific">Pelagibaculum spongiae</name>
    <dbReference type="NCBI Taxonomy" id="2080658"/>
    <lineage>
        <taxon>Bacteria</taxon>
        <taxon>Pseudomonadati</taxon>
        <taxon>Pseudomonadota</taxon>
        <taxon>Gammaproteobacteria</taxon>
        <taxon>Oceanospirillales</taxon>
        <taxon>Pelagibaculum</taxon>
    </lineage>
</organism>
<reference evidence="1 2" key="1">
    <citation type="submission" date="2018-04" db="EMBL/GenBank/DDBJ databases">
        <title>Thalassorhabdus spongiae gen. nov., sp. nov., isolated from a marine sponge in South-West Iceland.</title>
        <authorList>
            <person name="Knobloch S."/>
            <person name="Daussin A."/>
            <person name="Johannsson R."/>
            <person name="Marteinsson V.T."/>
        </authorList>
    </citation>
    <scope>NUCLEOTIDE SEQUENCE [LARGE SCALE GENOMIC DNA]</scope>
    <source>
        <strain evidence="1 2">Hp12</strain>
    </source>
</reference>
<dbReference type="EMBL" id="QDDL01000003">
    <property type="protein sequence ID" value="PVZ69712.1"/>
    <property type="molecule type" value="Genomic_DNA"/>
</dbReference>
<protein>
    <submittedName>
        <fullName evidence="1">Uncharacterized protein</fullName>
    </submittedName>
</protein>
<keyword evidence="2" id="KW-1185">Reference proteome</keyword>
<sequence>MSWNIEILAIDTTKIDDEQLIPDVFHPVQHDVYFEEAASCLRGSDLSVGRFKGYTLIIG</sequence>
<comment type="caution">
    <text evidence="1">The sequence shown here is derived from an EMBL/GenBank/DDBJ whole genome shotgun (WGS) entry which is preliminary data.</text>
</comment>
<evidence type="ECO:0000313" key="2">
    <source>
        <dbReference type="Proteomes" id="UP000244906"/>
    </source>
</evidence>
<evidence type="ECO:0000313" key="1">
    <source>
        <dbReference type="EMBL" id="PVZ69712.1"/>
    </source>
</evidence>
<gene>
    <name evidence="1" type="ORF">DC094_10450</name>
</gene>
<proteinExistence type="predicted"/>
<dbReference type="AlphaFoldDB" id="A0A2V1H112"/>
<dbReference type="Proteomes" id="UP000244906">
    <property type="component" value="Unassembled WGS sequence"/>
</dbReference>
<name>A0A2V1H112_9GAMM</name>
<dbReference type="OrthoDB" id="9553661at2"/>
<accession>A0A2V1H112</accession>
<dbReference type="RefSeq" id="WP_116687044.1">
    <property type="nucleotide sequence ID" value="NZ_CAWNYD010000003.1"/>
</dbReference>